<evidence type="ECO:0000313" key="1">
    <source>
        <dbReference type="EMBL" id="KAF3835664.1"/>
    </source>
</evidence>
<keyword evidence="2" id="KW-1185">Reference proteome</keyword>
<reference evidence="1 2" key="1">
    <citation type="submission" date="2020-03" db="EMBL/GenBank/DDBJ databases">
        <title>Dissostichus mawsoni Genome sequencing and assembly.</title>
        <authorList>
            <person name="Park H."/>
        </authorList>
    </citation>
    <scope>NUCLEOTIDE SEQUENCE [LARGE SCALE GENOMIC DNA]</scope>
    <source>
        <strain evidence="1">DM0001</strain>
        <tissue evidence="1">Muscle</tissue>
    </source>
</reference>
<proteinExistence type="predicted"/>
<protein>
    <submittedName>
        <fullName evidence="1">Uncharacterized protein</fullName>
    </submittedName>
</protein>
<gene>
    <name evidence="1" type="ORF">F7725_028222</name>
</gene>
<accession>A0A7J5XF85</accession>
<evidence type="ECO:0000313" key="2">
    <source>
        <dbReference type="Proteomes" id="UP000518266"/>
    </source>
</evidence>
<dbReference type="AlphaFoldDB" id="A0A7J5XF85"/>
<dbReference type="Proteomes" id="UP000518266">
    <property type="component" value="Unassembled WGS sequence"/>
</dbReference>
<name>A0A7J5XF85_DISMA</name>
<dbReference type="EMBL" id="JAAKFY010000025">
    <property type="protein sequence ID" value="KAF3835664.1"/>
    <property type="molecule type" value="Genomic_DNA"/>
</dbReference>
<sequence length="90" mass="9990">MVLQRDPVDLLPAAKRLEPRLKKNTSAPCVCFWFDKSSTPAEGEDTEVVATALGHLSGFAQRNLKHLTLFDHNLILKEADLLHVGMVPIL</sequence>
<comment type="caution">
    <text evidence="1">The sequence shown here is derived from an EMBL/GenBank/DDBJ whole genome shotgun (WGS) entry which is preliminary data.</text>
</comment>
<organism evidence="1 2">
    <name type="scientific">Dissostichus mawsoni</name>
    <name type="common">Antarctic cod</name>
    <dbReference type="NCBI Taxonomy" id="36200"/>
    <lineage>
        <taxon>Eukaryota</taxon>
        <taxon>Metazoa</taxon>
        <taxon>Chordata</taxon>
        <taxon>Craniata</taxon>
        <taxon>Vertebrata</taxon>
        <taxon>Euteleostomi</taxon>
        <taxon>Actinopterygii</taxon>
        <taxon>Neopterygii</taxon>
        <taxon>Teleostei</taxon>
        <taxon>Neoteleostei</taxon>
        <taxon>Acanthomorphata</taxon>
        <taxon>Eupercaria</taxon>
        <taxon>Perciformes</taxon>
        <taxon>Notothenioidei</taxon>
        <taxon>Nototheniidae</taxon>
        <taxon>Dissostichus</taxon>
    </lineage>
</organism>